<dbReference type="InterPro" id="IPR018269">
    <property type="entry name" value="Ribosomal_uS13_CS"/>
</dbReference>
<dbReference type="InterPro" id="IPR019980">
    <property type="entry name" value="Ribosomal_uS13_bac-type"/>
</dbReference>
<dbReference type="Gene3D" id="4.10.910.10">
    <property type="entry name" value="30s ribosomal protein s13, domain 2"/>
    <property type="match status" value="1"/>
</dbReference>
<dbReference type="GO" id="GO:0015935">
    <property type="term" value="C:small ribosomal subunit"/>
    <property type="evidence" value="ECO:0007669"/>
    <property type="project" value="TreeGrafter"/>
</dbReference>
<dbReference type="InterPro" id="IPR001892">
    <property type="entry name" value="Ribosomal_uS13"/>
</dbReference>
<evidence type="ECO:0000256" key="4">
    <source>
        <dbReference type="ARBA" id="ARBA00022980"/>
    </source>
</evidence>
<evidence type="ECO:0000256" key="7">
    <source>
        <dbReference type="HAMAP-Rule" id="MF_01315"/>
    </source>
</evidence>
<keyword evidence="7" id="KW-0820">tRNA-binding</keyword>
<dbReference type="PROSITE" id="PS50159">
    <property type="entry name" value="RIBOSOMAL_S13_2"/>
    <property type="match status" value="1"/>
</dbReference>
<gene>
    <name evidence="7" type="primary">rpsM</name>
    <name evidence="9" type="ORF">COV84_03180</name>
</gene>
<dbReference type="NCBIfam" id="TIGR03631">
    <property type="entry name" value="uS13_bact"/>
    <property type="match status" value="1"/>
</dbReference>
<dbReference type="Gene3D" id="1.10.8.50">
    <property type="match status" value="1"/>
</dbReference>
<dbReference type="Proteomes" id="UP000229317">
    <property type="component" value="Unassembled WGS sequence"/>
</dbReference>
<keyword evidence="4 7" id="KW-0689">Ribosomal protein</keyword>
<comment type="function">
    <text evidence="7">Located at the top of the head of the 30S subunit, it contacts several helices of the 16S rRNA. In the 70S ribosome it contacts the 23S rRNA (bridge B1a) and protein L5 of the 50S subunit (bridge B1b), connecting the 2 subunits; these bridges are implicated in subunit movement. Contacts the tRNAs in the A and P-sites.</text>
</comment>
<evidence type="ECO:0000313" key="10">
    <source>
        <dbReference type="Proteomes" id="UP000229317"/>
    </source>
</evidence>
<keyword evidence="2 7" id="KW-0699">rRNA-binding</keyword>
<dbReference type="HAMAP" id="MF_01315">
    <property type="entry name" value="Ribosomal_uS13"/>
    <property type="match status" value="1"/>
</dbReference>
<dbReference type="InterPro" id="IPR010979">
    <property type="entry name" value="Ribosomal_uS13-like_H2TH"/>
</dbReference>
<dbReference type="GO" id="GO:0005829">
    <property type="term" value="C:cytosol"/>
    <property type="evidence" value="ECO:0007669"/>
    <property type="project" value="TreeGrafter"/>
</dbReference>
<dbReference type="GO" id="GO:0000049">
    <property type="term" value="F:tRNA binding"/>
    <property type="evidence" value="ECO:0007669"/>
    <property type="project" value="UniProtKB-UniRule"/>
</dbReference>
<dbReference type="InterPro" id="IPR027437">
    <property type="entry name" value="Rbsml_uS13_C"/>
</dbReference>
<dbReference type="Pfam" id="PF00416">
    <property type="entry name" value="Ribosomal_S13"/>
    <property type="match status" value="1"/>
</dbReference>
<dbReference type="SUPFAM" id="SSF46946">
    <property type="entry name" value="S13-like H2TH domain"/>
    <property type="match status" value="1"/>
</dbReference>
<comment type="subunit">
    <text evidence="7">Part of the 30S ribosomal subunit. Forms a loose heterodimer with protein S19. Forms two bridges to the 50S subunit in the 70S ribosome.</text>
</comment>
<dbReference type="GO" id="GO:0019843">
    <property type="term" value="F:rRNA binding"/>
    <property type="evidence" value="ECO:0007669"/>
    <property type="project" value="UniProtKB-UniRule"/>
</dbReference>
<sequence>MPRIAGVNIPDNKRMEIALTHIYGIGRSLSSKILSQAKIDLNLKANKLSAEQLNLLKDIIEKKYKIEGELRRERMMNIKRLKDIGSYRGVRHIRGLPVRGQRTRTNTRTVRGNVRKTMGSGRRPAAEKT</sequence>
<accession>A0A2H0KSH2</accession>
<dbReference type="PANTHER" id="PTHR10871">
    <property type="entry name" value="30S RIBOSOMAL PROTEIN S13/40S RIBOSOMAL PROTEIN S18"/>
    <property type="match status" value="1"/>
</dbReference>
<keyword evidence="5 7" id="KW-0687">Ribonucleoprotein</keyword>
<evidence type="ECO:0000256" key="8">
    <source>
        <dbReference type="RuleBase" id="RU003830"/>
    </source>
</evidence>
<evidence type="ECO:0000256" key="3">
    <source>
        <dbReference type="ARBA" id="ARBA00022884"/>
    </source>
</evidence>
<comment type="similarity">
    <text evidence="1 7 8">Belongs to the universal ribosomal protein uS13 family.</text>
</comment>
<evidence type="ECO:0000256" key="6">
    <source>
        <dbReference type="ARBA" id="ARBA00035166"/>
    </source>
</evidence>
<evidence type="ECO:0000313" key="9">
    <source>
        <dbReference type="EMBL" id="PIQ75099.1"/>
    </source>
</evidence>
<comment type="caution">
    <text evidence="9">The sequence shown here is derived from an EMBL/GenBank/DDBJ whole genome shotgun (WGS) entry which is preliminary data.</text>
</comment>
<protein>
    <recommendedName>
        <fullName evidence="6 7">Small ribosomal subunit protein uS13</fullName>
    </recommendedName>
</protein>
<keyword evidence="3 7" id="KW-0694">RNA-binding</keyword>
<name>A0A2H0KSH2_9BACT</name>
<dbReference type="FunFam" id="1.10.8.50:FF:000001">
    <property type="entry name" value="30S ribosomal protein S13"/>
    <property type="match status" value="1"/>
</dbReference>
<dbReference type="PIRSF" id="PIRSF002134">
    <property type="entry name" value="Ribosomal_S13"/>
    <property type="match status" value="1"/>
</dbReference>
<dbReference type="EMBL" id="PCVO01000048">
    <property type="protein sequence ID" value="PIQ75099.1"/>
    <property type="molecule type" value="Genomic_DNA"/>
</dbReference>
<dbReference type="PANTHER" id="PTHR10871:SF1">
    <property type="entry name" value="SMALL RIBOSOMAL SUBUNIT PROTEIN US13M"/>
    <property type="match status" value="1"/>
</dbReference>
<evidence type="ECO:0000256" key="1">
    <source>
        <dbReference type="ARBA" id="ARBA00008080"/>
    </source>
</evidence>
<evidence type="ECO:0000256" key="5">
    <source>
        <dbReference type="ARBA" id="ARBA00023274"/>
    </source>
</evidence>
<reference evidence="9 10" key="1">
    <citation type="submission" date="2017-09" db="EMBL/GenBank/DDBJ databases">
        <title>Depth-based differentiation of microbial function through sediment-hosted aquifers and enrichment of novel symbionts in the deep terrestrial subsurface.</title>
        <authorList>
            <person name="Probst A.J."/>
            <person name="Ladd B."/>
            <person name="Jarett J.K."/>
            <person name="Geller-Mcgrath D.E."/>
            <person name="Sieber C.M."/>
            <person name="Emerson J.B."/>
            <person name="Anantharaman K."/>
            <person name="Thomas B.C."/>
            <person name="Malmstrom R."/>
            <person name="Stieglmeier M."/>
            <person name="Klingl A."/>
            <person name="Woyke T."/>
            <person name="Ryan C.M."/>
            <person name="Banfield J.F."/>
        </authorList>
    </citation>
    <scope>NUCLEOTIDE SEQUENCE [LARGE SCALE GENOMIC DNA]</scope>
    <source>
        <strain evidence="9">CG11_big_fil_rev_8_21_14_0_20_40_15</strain>
    </source>
</reference>
<proteinExistence type="inferred from homology"/>
<dbReference type="GO" id="GO:0006412">
    <property type="term" value="P:translation"/>
    <property type="evidence" value="ECO:0007669"/>
    <property type="project" value="UniProtKB-UniRule"/>
</dbReference>
<dbReference type="PROSITE" id="PS00646">
    <property type="entry name" value="RIBOSOMAL_S13_1"/>
    <property type="match status" value="1"/>
</dbReference>
<dbReference type="GO" id="GO:0003735">
    <property type="term" value="F:structural constituent of ribosome"/>
    <property type="evidence" value="ECO:0007669"/>
    <property type="project" value="InterPro"/>
</dbReference>
<dbReference type="AlphaFoldDB" id="A0A2H0KSH2"/>
<evidence type="ECO:0000256" key="2">
    <source>
        <dbReference type="ARBA" id="ARBA00022730"/>
    </source>
</evidence>
<organism evidence="9 10">
    <name type="scientific">Candidatus Portnoybacteria bacterium CG11_big_fil_rev_8_21_14_0_20_40_15</name>
    <dbReference type="NCBI Taxonomy" id="1974817"/>
    <lineage>
        <taxon>Bacteria</taxon>
        <taxon>Candidatus Portnoyibacteriota</taxon>
    </lineage>
</organism>